<feature type="domain" description="Malate synthase TIM barrel" evidence="8">
    <location>
        <begin position="159"/>
        <end position="403"/>
    </location>
</feature>
<evidence type="ECO:0000256" key="5">
    <source>
        <dbReference type="ARBA" id="ARBA00022679"/>
    </source>
</evidence>
<dbReference type="InterPro" id="IPR048356">
    <property type="entry name" value="MS_N"/>
</dbReference>
<protein>
    <recommendedName>
        <fullName evidence="2 7">Malate synthase</fullName>
        <ecNumber evidence="2 7">2.3.3.9</ecNumber>
    </recommendedName>
</protein>
<dbReference type="InterPro" id="IPR011076">
    <property type="entry name" value="Malate_synth_sf"/>
</dbReference>
<dbReference type="PANTHER" id="PTHR42902">
    <property type="entry name" value="MALATE SYNTHASE"/>
    <property type="match status" value="1"/>
</dbReference>
<dbReference type="RefSeq" id="WP_379948620.1">
    <property type="nucleotide sequence ID" value="NZ_JBHMAF010000028.1"/>
</dbReference>
<dbReference type="Pfam" id="PF01274">
    <property type="entry name" value="MS_TIM-barrel"/>
    <property type="match status" value="1"/>
</dbReference>
<keyword evidence="11" id="KW-0012">Acyltransferase</keyword>
<evidence type="ECO:0000256" key="4">
    <source>
        <dbReference type="ARBA" id="ARBA00022532"/>
    </source>
</evidence>
<reference evidence="11 12" key="1">
    <citation type="submission" date="2024-09" db="EMBL/GenBank/DDBJ databases">
        <authorList>
            <person name="Sun Q."/>
            <person name="Mori K."/>
        </authorList>
    </citation>
    <scope>NUCLEOTIDE SEQUENCE [LARGE SCALE GENOMIC DNA]</scope>
    <source>
        <strain evidence="11 12">JCM 11201</strain>
    </source>
</reference>
<dbReference type="Gene3D" id="1.20.1220.12">
    <property type="entry name" value="Malate synthase, domain III"/>
    <property type="match status" value="1"/>
</dbReference>
<sequence>MPTQTAGVTITEEATAATSEILTPEALAFIKSLHRKFNGRRKELLALRKEKQERINAGELPRFLKETEHIRNGDWTIAPLPTDLQDRRVEITGPVDRKMVINALNSGAKMFMADFEDANSPTWHNNLEGQINLRDAVNRTISLSHSNGKQYKLNETTAVLLVRPRGWHLNEKHILIDGEEISGSLFDFGLYFFHNAKNLLEKGSGPYFYLPKLQSHLEARLWNDVFVYSQEYIGIPNSSIKATVLIETIHAAFEMDEILYELRDHSAGLNCGRWDYIFSFLKTFRKLPQFLIPDRAQVTMTVPFMKAYCLKVIQTCHRRNAPAMGGMAAQIPIKNDPVANEQAFQKVRADKEREATEGHDGTWVAHPGLVPVAIEVFNQAMATPNQIHVKRDDVHVTEEQLIEVPVGTITEQGLRTNINVGIQYIASWLCGRGAAPIYNLMEDAATAEISRAQVWQWVRHDDGKLEDGTKITFRLVEQLQEEEMRRIRQEVGDENFANGRFEEAAELFTKLVRDDEFVDFLTLPAYDIL</sequence>
<dbReference type="InterPro" id="IPR048355">
    <property type="entry name" value="MS_C"/>
</dbReference>
<name>A0ABV5WCL1_9BACI</name>
<comment type="catalytic activity">
    <reaction evidence="6 7">
        <text>glyoxylate + acetyl-CoA + H2O = (S)-malate + CoA + H(+)</text>
        <dbReference type="Rhea" id="RHEA:18181"/>
        <dbReference type="ChEBI" id="CHEBI:15377"/>
        <dbReference type="ChEBI" id="CHEBI:15378"/>
        <dbReference type="ChEBI" id="CHEBI:15589"/>
        <dbReference type="ChEBI" id="CHEBI:36655"/>
        <dbReference type="ChEBI" id="CHEBI:57287"/>
        <dbReference type="ChEBI" id="CHEBI:57288"/>
        <dbReference type="EC" id="2.3.3.9"/>
    </reaction>
</comment>
<dbReference type="Proteomes" id="UP001589609">
    <property type="component" value="Unassembled WGS sequence"/>
</dbReference>
<dbReference type="InterPro" id="IPR046363">
    <property type="entry name" value="MS_N_TIM-barrel_dom"/>
</dbReference>
<evidence type="ECO:0000256" key="1">
    <source>
        <dbReference type="ARBA" id="ARBA00006394"/>
    </source>
</evidence>
<dbReference type="InterPro" id="IPR001465">
    <property type="entry name" value="Malate_synthase_TIM"/>
</dbReference>
<keyword evidence="12" id="KW-1185">Reference proteome</keyword>
<dbReference type="PIRSF" id="PIRSF001363">
    <property type="entry name" value="Malate_synth"/>
    <property type="match status" value="1"/>
</dbReference>
<dbReference type="Pfam" id="PF20656">
    <property type="entry name" value="MS_N"/>
    <property type="match status" value="1"/>
</dbReference>
<organism evidence="11 12">
    <name type="scientific">Ectobacillus funiculus</name>
    <dbReference type="NCBI Taxonomy" id="137993"/>
    <lineage>
        <taxon>Bacteria</taxon>
        <taxon>Bacillati</taxon>
        <taxon>Bacillota</taxon>
        <taxon>Bacilli</taxon>
        <taxon>Bacillales</taxon>
        <taxon>Bacillaceae</taxon>
        <taxon>Ectobacillus</taxon>
    </lineage>
</organism>
<evidence type="ECO:0000256" key="6">
    <source>
        <dbReference type="ARBA" id="ARBA00047918"/>
    </source>
</evidence>
<keyword evidence="4 7" id="KW-0816">Tricarboxylic acid cycle</keyword>
<evidence type="ECO:0000256" key="2">
    <source>
        <dbReference type="ARBA" id="ARBA00012636"/>
    </source>
</evidence>
<dbReference type="InterPro" id="IPR044856">
    <property type="entry name" value="Malate_synth_C_sf"/>
</dbReference>
<keyword evidence="3 7" id="KW-0329">Glyoxylate bypass</keyword>
<dbReference type="GO" id="GO:0004474">
    <property type="term" value="F:malate synthase activity"/>
    <property type="evidence" value="ECO:0007669"/>
    <property type="project" value="UniProtKB-EC"/>
</dbReference>
<evidence type="ECO:0000259" key="9">
    <source>
        <dbReference type="Pfam" id="PF20656"/>
    </source>
</evidence>
<dbReference type="Gene3D" id="3.20.20.360">
    <property type="entry name" value="Malate synthase, domain 3"/>
    <property type="match status" value="1"/>
</dbReference>
<proteinExistence type="inferred from homology"/>
<dbReference type="CDD" id="cd00727">
    <property type="entry name" value="malate_synt_A"/>
    <property type="match status" value="1"/>
</dbReference>
<dbReference type="EMBL" id="JBHMAF010000028">
    <property type="protein sequence ID" value="MFB9758341.1"/>
    <property type="molecule type" value="Genomic_DNA"/>
</dbReference>
<feature type="domain" description="Malate synthase C-terminal" evidence="10">
    <location>
        <begin position="409"/>
        <end position="527"/>
    </location>
</feature>
<keyword evidence="5 7" id="KW-0808">Transferase</keyword>
<gene>
    <name evidence="11" type="primary">aceB</name>
    <name evidence="11" type="ORF">ACFFMS_07375</name>
</gene>
<evidence type="ECO:0000259" key="10">
    <source>
        <dbReference type="Pfam" id="PF20659"/>
    </source>
</evidence>
<evidence type="ECO:0000313" key="12">
    <source>
        <dbReference type="Proteomes" id="UP001589609"/>
    </source>
</evidence>
<evidence type="ECO:0000259" key="8">
    <source>
        <dbReference type="Pfam" id="PF01274"/>
    </source>
</evidence>
<dbReference type="Pfam" id="PF20659">
    <property type="entry name" value="MS_C"/>
    <property type="match status" value="1"/>
</dbReference>
<evidence type="ECO:0000256" key="3">
    <source>
        <dbReference type="ARBA" id="ARBA00022435"/>
    </source>
</evidence>
<evidence type="ECO:0000313" key="11">
    <source>
        <dbReference type="EMBL" id="MFB9758341.1"/>
    </source>
</evidence>
<dbReference type="NCBIfam" id="TIGR01344">
    <property type="entry name" value="malate_syn_A"/>
    <property type="match status" value="1"/>
</dbReference>
<dbReference type="PANTHER" id="PTHR42902:SF1">
    <property type="entry name" value="MALATE SYNTHASE 1-RELATED"/>
    <property type="match status" value="1"/>
</dbReference>
<dbReference type="InterPro" id="IPR019830">
    <property type="entry name" value="Malate_synthase_CS"/>
</dbReference>
<dbReference type="PROSITE" id="PS00510">
    <property type="entry name" value="MALATE_SYNTHASE"/>
    <property type="match status" value="1"/>
</dbReference>
<dbReference type="InterPro" id="IPR006252">
    <property type="entry name" value="Malate_synthA"/>
</dbReference>
<comment type="pathway">
    <text evidence="7">Carbohydrate metabolism; glyoxylate cycle; (S)-malate from isocitrate: step 2/2.</text>
</comment>
<accession>A0ABV5WCL1</accession>
<comment type="caution">
    <text evidence="11">The sequence shown here is derived from an EMBL/GenBank/DDBJ whole genome shotgun (WGS) entry which is preliminary data.</text>
</comment>
<evidence type="ECO:0000256" key="7">
    <source>
        <dbReference type="RuleBase" id="RU000555"/>
    </source>
</evidence>
<feature type="domain" description="Malate synthase N-terminal" evidence="9">
    <location>
        <begin position="7"/>
        <end position="69"/>
    </location>
</feature>
<dbReference type="SUPFAM" id="SSF51645">
    <property type="entry name" value="Malate synthase G"/>
    <property type="match status" value="1"/>
</dbReference>
<dbReference type="EC" id="2.3.3.9" evidence="2 7"/>
<comment type="similarity">
    <text evidence="1 7">Belongs to the malate synthase family.</text>
</comment>